<dbReference type="Proteomes" id="UP000268007">
    <property type="component" value="Unassembled WGS sequence"/>
</dbReference>
<dbReference type="RefSeq" id="WP_121197540.1">
    <property type="nucleotide sequence ID" value="NZ_RBKU01000001.1"/>
</dbReference>
<dbReference type="OrthoDB" id="1446396at2"/>
<organism evidence="2 3">
    <name type="scientific">Mucilaginibacter gracilis</name>
    <dbReference type="NCBI Taxonomy" id="423350"/>
    <lineage>
        <taxon>Bacteria</taxon>
        <taxon>Pseudomonadati</taxon>
        <taxon>Bacteroidota</taxon>
        <taxon>Sphingobacteriia</taxon>
        <taxon>Sphingobacteriales</taxon>
        <taxon>Sphingobacteriaceae</taxon>
        <taxon>Mucilaginibacter</taxon>
    </lineage>
</organism>
<name>A0A495IYU0_9SPHI</name>
<evidence type="ECO:0000256" key="1">
    <source>
        <dbReference type="SAM" id="MobiDB-lite"/>
    </source>
</evidence>
<evidence type="ECO:0000313" key="3">
    <source>
        <dbReference type="Proteomes" id="UP000268007"/>
    </source>
</evidence>
<feature type="region of interest" description="Disordered" evidence="1">
    <location>
        <begin position="1"/>
        <end position="21"/>
    </location>
</feature>
<evidence type="ECO:0008006" key="4">
    <source>
        <dbReference type="Google" id="ProtNLM"/>
    </source>
</evidence>
<accession>A0A495IYU0</accession>
<gene>
    <name evidence="2" type="ORF">BDD43_2041</name>
</gene>
<sequence>MNSLRKVPSSTETLTKEETGTGYEGDFREGFGYDVFADFYGMFWKKSYIPGIYAEVKYSHGNPWITQDKLALSAGAIFNVTSSDKDSKNLLSIVPYVKWSNVLKEYTDLARSGTSPLHNQFSIGISVGIPINIGK</sequence>
<reference evidence="2 3" key="1">
    <citation type="submission" date="2018-10" db="EMBL/GenBank/DDBJ databases">
        <title>Genomic Encyclopedia of Archaeal and Bacterial Type Strains, Phase II (KMG-II): from individual species to whole genera.</title>
        <authorList>
            <person name="Goeker M."/>
        </authorList>
    </citation>
    <scope>NUCLEOTIDE SEQUENCE [LARGE SCALE GENOMIC DNA]</scope>
    <source>
        <strain evidence="2 3">DSM 18602</strain>
    </source>
</reference>
<dbReference type="EMBL" id="RBKU01000001">
    <property type="protein sequence ID" value="RKR81880.1"/>
    <property type="molecule type" value="Genomic_DNA"/>
</dbReference>
<comment type="caution">
    <text evidence="2">The sequence shown here is derived from an EMBL/GenBank/DDBJ whole genome shotgun (WGS) entry which is preliminary data.</text>
</comment>
<proteinExistence type="predicted"/>
<protein>
    <recommendedName>
        <fullName evidence="4">Outer membrane protein with beta-barrel domain</fullName>
    </recommendedName>
</protein>
<keyword evidence="3" id="KW-1185">Reference proteome</keyword>
<evidence type="ECO:0000313" key="2">
    <source>
        <dbReference type="EMBL" id="RKR81880.1"/>
    </source>
</evidence>
<dbReference type="AlphaFoldDB" id="A0A495IYU0"/>